<feature type="transmembrane region" description="Helical" evidence="1">
    <location>
        <begin position="134"/>
        <end position="159"/>
    </location>
</feature>
<dbReference type="EMBL" id="CP007032">
    <property type="protein sequence ID" value="AHF07246.1"/>
    <property type="molecule type" value="Genomic_DNA"/>
</dbReference>
<dbReference type="InterPro" id="IPR014509">
    <property type="entry name" value="YjdF-like"/>
</dbReference>
<feature type="transmembrane region" description="Helical" evidence="1">
    <location>
        <begin position="179"/>
        <end position="196"/>
    </location>
</feature>
<gene>
    <name evidence="2" type="ORF">DESME_09525</name>
</gene>
<keyword evidence="1" id="KW-0812">Transmembrane</keyword>
<dbReference type="Proteomes" id="UP000010847">
    <property type="component" value="Chromosome"/>
</dbReference>
<organism evidence="2 3">
    <name type="scientific">Desulfitobacterium metallireducens DSM 15288</name>
    <dbReference type="NCBI Taxonomy" id="871968"/>
    <lineage>
        <taxon>Bacteria</taxon>
        <taxon>Bacillati</taxon>
        <taxon>Bacillota</taxon>
        <taxon>Clostridia</taxon>
        <taxon>Eubacteriales</taxon>
        <taxon>Desulfitobacteriaceae</taxon>
        <taxon>Desulfitobacterium</taxon>
    </lineage>
</organism>
<reference evidence="2 3" key="1">
    <citation type="submission" date="2013-12" db="EMBL/GenBank/DDBJ databases">
        <authorList>
            <consortium name="DOE Joint Genome Institute"/>
            <person name="Smidt H."/>
            <person name="Huntemann M."/>
            <person name="Han J."/>
            <person name="Chen A."/>
            <person name="Kyrpides N."/>
            <person name="Mavromatis K."/>
            <person name="Markowitz V."/>
            <person name="Palaniappan K."/>
            <person name="Ivanova N."/>
            <person name="Schaumberg A."/>
            <person name="Pati A."/>
            <person name="Liolios K."/>
            <person name="Nordberg H.P."/>
            <person name="Cantor M.N."/>
            <person name="Hua S.X."/>
            <person name="Woyke T."/>
        </authorList>
    </citation>
    <scope>NUCLEOTIDE SEQUENCE [LARGE SCALE GENOMIC DNA]</scope>
    <source>
        <strain evidence="3">DSM 15288</strain>
    </source>
</reference>
<evidence type="ECO:0000313" key="3">
    <source>
        <dbReference type="Proteomes" id="UP000010847"/>
    </source>
</evidence>
<dbReference type="eggNOG" id="COG3647">
    <property type="taxonomic scope" value="Bacteria"/>
</dbReference>
<keyword evidence="1" id="KW-1133">Transmembrane helix</keyword>
<feature type="transmembrane region" description="Helical" evidence="1">
    <location>
        <begin position="104"/>
        <end position="122"/>
    </location>
</feature>
<dbReference type="RefSeq" id="WP_006716239.1">
    <property type="nucleotide sequence ID" value="NZ_CP007032.1"/>
</dbReference>
<keyword evidence="3" id="KW-1185">Reference proteome</keyword>
<sequence length="211" mass="23639">MLKLKSIPKIHLYLLLILLIMFIWSVIKADQLGIWFLEVIPVIFGTIIIIYTYNTFRLTTLVYILLCLDAIIILIGGHFGYGKVPLFNWFKDYFHTGRNFYDRFAHLIGGLAGAMTIREILLRKLDLNNMKLTIILVLGLVLGVSASYELAEGFVALVAGGAEAFVGLQGDIWDTHWDMFIALIGAISGLLSLSAIHNKSLALIRQTTKEP</sequence>
<evidence type="ECO:0000256" key="1">
    <source>
        <dbReference type="SAM" id="Phobius"/>
    </source>
</evidence>
<protein>
    <submittedName>
        <fullName evidence="2">Membrane protein</fullName>
    </submittedName>
</protein>
<dbReference type="PIRSF" id="PIRSF020606">
    <property type="entry name" value="UCP020606"/>
    <property type="match status" value="1"/>
</dbReference>
<dbReference type="KEGG" id="dmt:DESME_09525"/>
<dbReference type="HOGENOM" id="CLU_087528_0_0_9"/>
<evidence type="ECO:0000313" key="2">
    <source>
        <dbReference type="EMBL" id="AHF07246.1"/>
    </source>
</evidence>
<dbReference type="Pfam" id="PF09997">
    <property type="entry name" value="DUF2238"/>
    <property type="match status" value="1"/>
</dbReference>
<feature type="transmembrane region" description="Helical" evidence="1">
    <location>
        <begin position="33"/>
        <end position="53"/>
    </location>
</feature>
<feature type="transmembrane region" description="Helical" evidence="1">
    <location>
        <begin position="60"/>
        <end position="81"/>
    </location>
</feature>
<keyword evidence="1" id="KW-0472">Membrane</keyword>
<dbReference type="InterPro" id="IPR058534">
    <property type="entry name" value="YjdF"/>
</dbReference>
<dbReference type="STRING" id="871968.DESME_09525"/>
<proteinExistence type="predicted"/>
<feature type="transmembrane region" description="Helical" evidence="1">
    <location>
        <begin position="12"/>
        <end position="27"/>
    </location>
</feature>
<name>W0EDV6_9FIRM</name>
<accession>W0EDV6</accession>
<dbReference type="AlphaFoldDB" id="W0EDV6"/>
<dbReference type="OrthoDB" id="9786473at2"/>